<gene>
    <name evidence="1" type="ORF">FWILDA_LOCUS463</name>
</gene>
<keyword evidence="2" id="KW-1185">Reference proteome</keyword>
<sequence>MSETNKLKKGVPTNHQKKIVEKDEITYSKKETEKQLITLTGITTSQINQALKIKNPYPARVFLKVDNQEQDIPVFFRIKDQKGNYIRPKIKKGSFLQVQGHFSIGTVYTKQSERKSFTAYSYQLQKLNQQIESYGKKQSILTVSRRIRKRGANKRNITSYTLLETHLTRKDNQSCLVNCKQTWESIIHKYCQEKVLGQELEQEQKDKENINDYGSH</sequence>
<evidence type="ECO:0000313" key="1">
    <source>
        <dbReference type="EMBL" id="CAI2162256.1"/>
    </source>
</evidence>
<evidence type="ECO:0000313" key="2">
    <source>
        <dbReference type="Proteomes" id="UP001153678"/>
    </source>
</evidence>
<protein>
    <submittedName>
        <fullName evidence="1">13537_t:CDS:1</fullName>
    </submittedName>
</protein>
<dbReference type="Proteomes" id="UP001153678">
    <property type="component" value="Unassembled WGS sequence"/>
</dbReference>
<dbReference type="AlphaFoldDB" id="A0A9W4SCI0"/>
<proteinExistence type="predicted"/>
<reference evidence="1" key="1">
    <citation type="submission" date="2022-08" db="EMBL/GenBank/DDBJ databases">
        <authorList>
            <person name="Kallberg Y."/>
            <person name="Tangrot J."/>
            <person name="Rosling A."/>
        </authorList>
    </citation>
    <scope>NUCLEOTIDE SEQUENCE</scope>
    <source>
        <strain evidence="1">Wild A</strain>
    </source>
</reference>
<dbReference type="OrthoDB" id="10400486at2759"/>
<accession>A0A9W4SCI0</accession>
<dbReference type="EMBL" id="CAMKVN010000030">
    <property type="protein sequence ID" value="CAI2162256.1"/>
    <property type="molecule type" value="Genomic_DNA"/>
</dbReference>
<name>A0A9W4SCI0_9GLOM</name>
<organism evidence="1 2">
    <name type="scientific">Funneliformis geosporum</name>
    <dbReference type="NCBI Taxonomy" id="1117311"/>
    <lineage>
        <taxon>Eukaryota</taxon>
        <taxon>Fungi</taxon>
        <taxon>Fungi incertae sedis</taxon>
        <taxon>Mucoromycota</taxon>
        <taxon>Glomeromycotina</taxon>
        <taxon>Glomeromycetes</taxon>
        <taxon>Glomerales</taxon>
        <taxon>Glomeraceae</taxon>
        <taxon>Funneliformis</taxon>
    </lineage>
</organism>
<comment type="caution">
    <text evidence="1">The sequence shown here is derived from an EMBL/GenBank/DDBJ whole genome shotgun (WGS) entry which is preliminary data.</text>
</comment>